<dbReference type="InterPro" id="IPR036591">
    <property type="entry name" value="YggU-like_sf"/>
</dbReference>
<dbReference type="GO" id="GO:0005737">
    <property type="term" value="C:cytoplasm"/>
    <property type="evidence" value="ECO:0007669"/>
    <property type="project" value="TreeGrafter"/>
</dbReference>
<dbReference type="AlphaFoldDB" id="X0YT31"/>
<gene>
    <name evidence="2" type="ORF">S01H4_19846</name>
</gene>
<comment type="caution">
    <text evidence="2">The sequence shown here is derived from an EMBL/GenBank/DDBJ whole genome shotgun (WGS) entry which is preliminary data.</text>
</comment>
<evidence type="ECO:0000256" key="1">
    <source>
        <dbReference type="ARBA" id="ARBA00010364"/>
    </source>
</evidence>
<dbReference type="PANTHER" id="PTHR13420">
    <property type="entry name" value="UPF0235 PROTEIN C15ORF40"/>
    <property type="match status" value="1"/>
</dbReference>
<dbReference type="SUPFAM" id="SSF69786">
    <property type="entry name" value="YggU-like"/>
    <property type="match status" value="1"/>
</dbReference>
<organism evidence="2">
    <name type="scientific">marine sediment metagenome</name>
    <dbReference type="NCBI Taxonomy" id="412755"/>
    <lineage>
        <taxon>unclassified sequences</taxon>
        <taxon>metagenomes</taxon>
        <taxon>ecological metagenomes</taxon>
    </lineage>
</organism>
<dbReference type="NCBIfam" id="TIGR00251">
    <property type="entry name" value="DUF167 family protein"/>
    <property type="match status" value="1"/>
</dbReference>
<proteinExistence type="inferred from homology"/>
<dbReference type="Pfam" id="PF02594">
    <property type="entry name" value="DUF167"/>
    <property type="match status" value="1"/>
</dbReference>
<comment type="similarity">
    <text evidence="1">Belongs to the UPF0235 family.</text>
</comment>
<protein>
    <submittedName>
        <fullName evidence="2">Uncharacterized protein</fullName>
    </submittedName>
</protein>
<dbReference type="InterPro" id="IPR003746">
    <property type="entry name" value="DUF167"/>
</dbReference>
<dbReference type="PANTHER" id="PTHR13420:SF7">
    <property type="entry name" value="UPF0235 PROTEIN C15ORF40"/>
    <property type="match status" value="1"/>
</dbReference>
<dbReference type="EMBL" id="BART01008879">
    <property type="protein sequence ID" value="GAG59390.1"/>
    <property type="molecule type" value="Genomic_DNA"/>
</dbReference>
<dbReference type="SMART" id="SM01152">
    <property type="entry name" value="DUF167"/>
    <property type="match status" value="1"/>
</dbReference>
<sequence>MDEFFKVEGERISVKVKIQPGAGTNKILGVRNSELVIKIKAPAEKGKANKELVSFLAGSTGISRSAIFIRSGKLSRHKVISLDRGALEFFQALI</sequence>
<reference evidence="2" key="1">
    <citation type="journal article" date="2014" name="Front. Microbiol.">
        <title>High frequency of phylogenetically diverse reductive dehalogenase-homologous genes in deep subseafloor sedimentary metagenomes.</title>
        <authorList>
            <person name="Kawai M."/>
            <person name="Futagami T."/>
            <person name="Toyoda A."/>
            <person name="Takaki Y."/>
            <person name="Nishi S."/>
            <person name="Hori S."/>
            <person name="Arai W."/>
            <person name="Tsubouchi T."/>
            <person name="Morono Y."/>
            <person name="Uchiyama I."/>
            <person name="Ito T."/>
            <person name="Fujiyama A."/>
            <person name="Inagaki F."/>
            <person name="Takami H."/>
        </authorList>
    </citation>
    <scope>NUCLEOTIDE SEQUENCE</scope>
    <source>
        <strain evidence="2">Expedition CK06-06</strain>
    </source>
</reference>
<evidence type="ECO:0000313" key="2">
    <source>
        <dbReference type="EMBL" id="GAG59390.1"/>
    </source>
</evidence>
<dbReference type="Gene3D" id="3.30.1200.10">
    <property type="entry name" value="YggU-like"/>
    <property type="match status" value="1"/>
</dbReference>
<accession>X0YT31</accession>
<dbReference type="HAMAP" id="MF_00634">
    <property type="entry name" value="UPF0235"/>
    <property type="match status" value="1"/>
</dbReference>
<name>X0YT31_9ZZZZ</name>